<dbReference type="RefSeq" id="WP_376769762.1">
    <property type="nucleotide sequence ID" value="NZ_JACCFS010000001.1"/>
</dbReference>
<name>A0A7Z0EP56_9ACTN</name>
<dbReference type="Proteomes" id="UP000572051">
    <property type="component" value="Unassembled WGS sequence"/>
</dbReference>
<evidence type="ECO:0000313" key="1">
    <source>
        <dbReference type="EMBL" id="NYJ35666.1"/>
    </source>
</evidence>
<keyword evidence="2" id="KW-1185">Reference proteome</keyword>
<evidence type="ECO:0000313" key="2">
    <source>
        <dbReference type="Proteomes" id="UP000572051"/>
    </source>
</evidence>
<accession>A0A7Z0EP56</accession>
<sequence>MNTNRTDMLRTSAHRASTRIVPVLSLALSLALLVVVADPDPVSAASYGGQCGSGYSKVNDAAISGGTVFLTYNSSSGKNCVVVVRNSTGAGMNMHAALKTSDGTAWQTDKGDFTQYAGPVYVSAAGSCVDWGGQIGNEWIVRTGTNCG</sequence>
<gene>
    <name evidence="1" type="ORF">HNR10_003547</name>
</gene>
<comment type="caution">
    <text evidence="1">The sequence shown here is derived from an EMBL/GenBank/DDBJ whole genome shotgun (WGS) entry which is preliminary data.</text>
</comment>
<protein>
    <recommendedName>
        <fullName evidence="3">Spore-associated protein A</fullName>
    </recommendedName>
</protein>
<dbReference type="AlphaFoldDB" id="A0A7Z0EP56"/>
<reference evidence="1 2" key="1">
    <citation type="submission" date="2020-07" db="EMBL/GenBank/DDBJ databases">
        <title>Sequencing the genomes of 1000 actinobacteria strains.</title>
        <authorList>
            <person name="Klenk H.-P."/>
        </authorList>
    </citation>
    <scope>NUCLEOTIDE SEQUENCE [LARGE SCALE GENOMIC DNA]</scope>
    <source>
        <strain evidence="1 2">DSM 44442</strain>
    </source>
</reference>
<evidence type="ECO:0008006" key="3">
    <source>
        <dbReference type="Google" id="ProtNLM"/>
    </source>
</evidence>
<proteinExistence type="predicted"/>
<dbReference type="EMBL" id="JACCFS010000001">
    <property type="protein sequence ID" value="NYJ35666.1"/>
    <property type="molecule type" value="Genomic_DNA"/>
</dbReference>
<organism evidence="1 2">
    <name type="scientific">Nocardiopsis aegyptia</name>
    <dbReference type="NCBI Taxonomy" id="220378"/>
    <lineage>
        <taxon>Bacteria</taxon>
        <taxon>Bacillati</taxon>
        <taxon>Actinomycetota</taxon>
        <taxon>Actinomycetes</taxon>
        <taxon>Streptosporangiales</taxon>
        <taxon>Nocardiopsidaceae</taxon>
        <taxon>Nocardiopsis</taxon>
    </lineage>
</organism>